<keyword evidence="4" id="KW-0808">Transferase</keyword>
<dbReference type="Pfam" id="PF02518">
    <property type="entry name" value="HATPase_c"/>
    <property type="match status" value="1"/>
</dbReference>
<name>H8GXE0_DEIGI</name>
<reference evidence="8 9" key="1">
    <citation type="journal article" date="2012" name="PLoS ONE">
        <title>Genome sequence and transcriptome analysis of the radioresistant bacterium Deinococcus gobiensis: insights into the extreme environmental adaptations.</title>
        <authorList>
            <person name="Yuan M."/>
            <person name="Chen M."/>
            <person name="Zhang W."/>
            <person name="Lu W."/>
            <person name="Wang J."/>
            <person name="Yang M."/>
            <person name="Zhao P."/>
            <person name="Tang R."/>
            <person name="Li X."/>
            <person name="Hao Y."/>
            <person name="Zhou Z."/>
            <person name="Zhan Y."/>
            <person name="Yu H."/>
            <person name="Teng C."/>
            <person name="Yan Y."/>
            <person name="Ping S."/>
            <person name="Wang Y."/>
            <person name="Lin M."/>
        </authorList>
    </citation>
    <scope>NUCLEOTIDE SEQUENCE [LARGE SCALE GENOMIC DNA]</scope>
    <source>
        <strain evidence="8 9">I-0</strain>
    </source>
</reference>
<feature type="region of interest" description="Disordered" evidence="6">
    <location>
        <begin position="535"/>
        <end position="557"/>
    </location>
</feature>
<dbReference type="eggNOG" id="COG4251">
    <property type="taxonomic scope" value="Bacteria"/>
</dbReference>
<keyword evidence="3" id="KW-0597">Phosphoprotein</keyword>
<keyword evidence="5 8" id="KW-0418">Kinase</keyword>
<dbReference type="PRINTS" id="PR00344">
    <property type="entry name" value="BCTRLSENSOR"/>
</dbReference>
<dbReference type="PANTHER" id="PTHR42878">
    <property type="entry name" value="TWO-COMPONENT HISTIDINE KINASE"/>
    <property type="match status" value="1"/>
</dbReference>
<organism evidence="8 9">
    <name type="scientific">Deinococcus gobiensis (strain DSM 21396 / JCM 16679 / CGMCC 1.7299 / I-0)</name>
    <dbReference type="NCBI Taxonomy" id="745776"/>
    <lineage>
        <taxon>Bacteria</taxon>
        <taxon>Thermotogati</taxon>
        <taxon>Deinococcota</taxon>
        <taxon>Deinococci</taxon>
        <taxon>Deinococcales</taxon>
        <taxon>Deinococcaceae</taxon>
        <taxon>Deinococcus</taxon>
    </lineage>
</organism>
<evidence type="ECO:0000256" key="6">
    <source>
        <dbReference type="SAM" id="MobiDB-lite"/>
    </source>
</evidence>
<evidence type="ECO:0000313" key="8">
    <source>
        <dbReference type="EMBL" id="AFD25869.1"/>
    </source>
</evidence>
<dbReference type="EC" id="2.7.13.3" evidence="2"/>
<dbReference type="FunFam" id="3.30.565.10:FF:000006">
    <property type="entry name" value="Sensor histidine kinase WalK"/>
    <property type="match status" value="1"/>
</dbReference>
<feature type="domain" description="Histidine kinase" evidence="7">
    <location>
        <begin position="344"/>
        <end position="557"/>
    </location>
</feature>
<evidence type="ECO:0000256" key="3">
    <source>
        <dbReference type="ARBA" id="ARBA00022553"/>
    </source>
</evidence>
<dbReference type="AlphaFoldDB" id="H8GXE0"/>
<dbReference type="CDD" id="cd00082">
    <property type="entry name" value="HisKA"/>
    <property type="match status" value="1"/>
</dbReference>
<dbReference type="InterPro" id="IPR004358">
    <property type="entry name" value="Sig_transdc_His_kin-like_C"/>
</dbReference>
<dbReference type="GO" id="GO:0000156">
    <property type="term" value="F:phosphorelay response regulator activity"/>
    <property type="evidence" value="ECO:0007669"/>
    <property type="project" value="TreeGrafter"/>
</dbReference>
<dbReference type="EMBL" id="CP002191">
    <property type="protein sequence ID" value="AFD25869.1"/>
    <property type="molecule type" value="Genomic_DNA"/>
</dbReference>
<dbReference type="STRING" id="745776.DGo_CA1942"/>
<dbReference type="Gene3D" id="3.30.565.10">
    <property type="entry name" value="Histidine kinase-like ATPase, C-terminal domain"/>
    <property type="match status" value="1"/>
</dbReference>
<dbReference type="GO" id="GO:0007234">
    <property type="term" value="P:osmosensory signaling via phosphorelay pathway"/>
    <property type="evidence" value="ECO:0007669"/>
    <property type="project" value="TreeGrafter"/>
</dbReference>
<dbReference type="InterPro" id="IPR050351">
    <property type="entry name" value="BphY/WalK/GraS-like"/>
</dbReference>
<dbReference type="InterPro" id="IPR036097">
    <property type="entry name" value="HisK_dim/P_sf"/>
</dbReference>
<dbReference type="InterPro" id="IPR036890">
    <property type="entry name" value="HATPase_C_sf"/>
</dbReference>
<dbReference type="HOGENOM" id="CLU_000445_114_41_0"/>
<dbReference type="InterPro" id="IPR029016">
    <property type="entry name" value="GAF-like_dom_sf"/>
</dbReference>
<dbReference type="SMART" id="SM00388">
    <property type="entry name" value="HisKA"/>
    <property type="match status" value="1"/>
</dbReference>
<dbReference type="SUPFAM" id="SSF55874">
    <property type="entry name" value="ATPase domain of HSP90 chaperone/DNA topoisomerase II/histidine kinase"/>
    <property type="match status" value="1"/>
</dbReference>
<dbReference type="Pfam" id="PF00512">
    <property type="entry name" value="HisKA"/>
    <property type="match status" value="1"/>
</dbReference>
<dbReference type="GO" id="GO:0030295">
    <property type="term" value="F:protein kinase activator activity"/>
    <property type="evidence" value="ECO:0007669"/>
    <property type="project" value="TreeGrafter"/>
</dbReference>
<evidence type="ECO:0000256" key="5">
    <source>
        <dbReference type="ARBA" id="ARBA00022777"/>
    </source>
</evidence>
<dbReference type="PATRIC" id="fig|745776.4.peg.1996"/>
<evidence type="ECO:0000256" key="1">
    <source>
        <dbReference type="ARBA" id="ARBA00000085"/>
    </source>
</evidence>
<gene>
    <name evidence="8" type="ordered locus">DGo_CA1942</name>
</gene>
<evidence type="ECO:0000256" key="2">
    <source>
        <dbReference type="ARBA" id="ARBA00012438"/>
    </source>
</evidence>
<protein>
    <recommendedName>
        <fullName evidence="2">histidine kinase</fullName>
        <ecNumber evidence="2">2.7.13.3</ecNumber>
    </recommendedName>
</protein>
<accession>H8GXE0</accession>
<keyword evidence="9" id="KW-1185">Reference proteome</keyword>
<comment type="catalytic activity">
    <reaction evidence="1">
        <text>ATP + protein L-histidine = ADP + protein N-phospho-L-histidine.</text>
        <dbReference type="EC" id="2.7.13.3"/>
    </reaction>
</comment>
<evidence type="ECO:0000256" key="4">
    <source>
        <dbReference type="ARBA" id="ARBA00022679"/>
    </source>
</evidence>
<dbReference type="InterPro" id="IPR003018">
    <property type="entry name" value="GAF"/>
</dbReference>
<sequence length="557" mass="60895">MEDLTRLALHALREILPGSTAGFYERRGESWWPRLLDDRISDDLRGRLEQGLAPETPVMAQMIAQQAPVFIDDWDEAEQDIAHTAEFQAVALYPVGQGGEIVAALAVGLEAPGRWDARSRGLVEALGRSFALLHERVAAAEELQCQRLEAQRQVQVLSAFAQLARHLLRETDRYALIRQAQQIVLSLLPRGCAVYWEPEGGLWRIRAQTGQFGHEDIQQAASAGLPLDMALLAGPWATGEALYQDRYAAGTDIAAAPQSQMQTAASLPLKVGGQLIGVFVVGLFEQRTWTQADRTMLDTAAQSLSLALERAQGALALADRTAELERANRDLQTSNEELEAFTYSASHDLRAPVRHVQGFAEMAQRALDKDQPGKAREYLGVVTGAADRMTAMIDAMLVLSRAGRTEMRTQSVPLAALTQRAQQDARMEFPDQAVEWDVGDLPAVQGDPVSLQQVMTNLLSNAVKYSQGPAPARVRVWAEDRPGEVAVFVQDHGVGYDPRYARKLFGAFQRLHTQAEFPGTGIGLATVRRIVSRHGGQVTAQGEPGAGATFGFTLPRP</sequence>
<proteinExistence type="predicted"/>
<dbReference type="InterPro" id="IPR005467">
    <property type="entry name" value="His_kinase_dom"/>
</dbReference>
<dbReference type="GO" id="GO:0000155">
    <property type="term" value="F:phosphorelay sensor kinase activity"/>
    <property type="evidence" value="ECO:0007669"/>
    <property type="project" value="InterPro"/>
</dbReference>
<dbReference type="Pfam" id="PF13185">
    <property type="entry name" value="GAF_2"/>
    <property type="match status" value="2"/>
</dbReference>
<evidence type="ECO:0000313" key="9">
    <source>
        <dbReference type="Proteomes" id="UP000007575"/>
    </source>
</evidence>
<dbReference type="Gene3D" id="1.10.287.130">
    <property type="match status" value="1"/>
</dbReference>
<dbReference type="InterPro" id="IPR003594">
    <property type="entry name" value="HATPase_dom"/>
</dbReference>
<dbReference type="Proteomes" id="UP000007575">
    <property type="component" value="Chromosome"/>
</dbReference>
<dbReference type="InterPro" id="IPR003661">
    <property type="entry name" value="HisK_dim/P_dom"/>
</dbReference>
<dbReference type="SUPFAM" id="SSF55781">
    <property type="entry name" value="GAF domain-like"/>
    <property type="match status" value="2"/>
</dbReference>
<evidence type="ECO:0000259" key="7">
    <source>
        <dbReference type="PROSITE" id="PS50109"/>
    </source>
</evidence>
<dbReference type="PANTHER" id="PTHR42878:SF15">
    <property type="entry name" value="BACTERIOPHYTOCHROME"/>
    <property type="match status" value="1"/>
</dbReference>
<dbReference type="PROSITE" id="PS50109">
    <property type="entry name" value="HIS_KIN"/>
    <property type="match status" value="1"/>
</dbReference>
<dbReference type="KEGG" id="dgo:DGo_CA1942"/>
<dbReference type="Gene3D" id="3.30.450.40">
    <property type="match status" value="2"/>
</dbReference>
<dbReference type="SUPFAM" id="SSF47384">
    <property type="entry name" value="Homodimeric domain of signal transducing histidine kinase"/>
    <property type="match status" value="1"/>
</dbReference>
<dbReference type="SMART" id="SM00387">
    <property type="entry name" value="HATPase_c"/>
    <property type="match status" value="1"/>
</dbReference>